<evidence type="ECO:0000256" key="9">
    <source>
        <dbReference type="ARBA" id="ARBA00022801"/>
    </source>
</evidence>
<keyword evidence="18" id="KW-1185">Reference proteome</keyword>
<evidence type="ECO:0000256" key="10">
    <source>
        <dbReference type="ARBA" id="ARBA00022833"/>
    </source>
</evidence>
<evidence type="ECO:0000256" key="1">
    <source>
        <dbReference type="ARBA" id="ARBA00000032"/>
    </source>
</evidence>
<feature type="chain" id="PRO_5044533533" description="Purple acid phosphatase" evidence="13">
    <location>
        <begin position="30"/>
        <end position="464"/>
    </location>
</feature>
<evidence type="ECO:0000256" key="6">
    <source>
        <dbReference type="ARBA" id="ARBA00008723"/>
    </source>
</evidence>
<evidence type="ECO:0000259" key="16">
    <source>
        <dbReference type="Pfam" id="PF16656"/>
    </source>
</evidence>
<dbReference type="Proteomes" id="UP001642360">
    <property type="component" value="Unassembled WGS sequence"/>
</dbReference>
<dbReference type="CDD" id="cd00839">
    <property type="entry name" value="MPP_PAPs"/>
    <property type="match status" value="1"/>
</dbReference>
<comment type="cofactor">
    <cofactor evidence="2">
        <name>Mn(2+)</name>
        <dbReference type="ChEBI" id="CHEBI:29035"/>
    </cofactor>
</comment>
<dbReference type="EMBL" id="CAUOFW020002947">
    <property type="protein sequence ID" value="CAK9157082.1"/>
    <property type="molecule type" value="Genomic_DNA"/>
</dbReference>
<comment type="caution">
    <text evidence="17">The sequence shown here is derived from an EMBL/GenBank/DDBJ whole genome shotgun (WGS) entry which is preliminary data.</text>
</comment>
<dbReference type="InterPro" id="IPR029052">
    <property type="entry name" value="Metallo-depent_PP-like"/>
</dbReference>
<evidence type="ECO:0000256" key="11">
    <source>
        <dbReference type="ARBA" id="ARBA00023004"/>
    </source>
</evidence>
<feature type="domain" description="Calcineurin-like phosphoesterase" evidence="14">
    <location>
        <begin position="162"/>
        <end position="359"/>
    </location>
</feature>
<dbReference type="PANTHER" id="PTHR22953:SF120">
    <property type="entry name" value="PURPLE ACID PHOSPHATASE 11-RELATED"/>
    <property type="match status" value="1"/>
</dbReference>
<evidence type="ECO:0000259" key="14">
    <source>
        <dbReference type="Pfam" id="PF00149"/>
    </source>
</evidence>
<dbReference type="GO" id="GO:0046872">
    <property type="term" value="F:metal ion binding"/>
    <property type="evidence" value="ECO:0007669"/>
    <property type="project" value="UniProtKB-KW"/>
</dbReference>
<evidence type="ECO:0000313" key="18">
    <source>
        <dbReference type="Proteomes" id="UP001642360"/>
    </source>
</evidence>
<dbReference type="SUPFAM" id="SSF49363">
    <property type="entry name" value="Purple acid phosphatase, N-terminal domain"/>
    <property type="match status" value="1"/>
</dbReference>
<keyword evidence="7" id="KW-0479">Metal-binding</keyword>
<evidence type="ECO:0000259" key="15">
    <source>
        <dbReference type="Pfam" id="PF14008"/>
    </source>
</evidence>
<dbReference type="GO" id="GO:0003993">
    <property type="term" value="F:acid phosphatase activity"/>
    <property type="evidence" value="ECO:0007669"/>
    <property type="project" value="UniProtKB-EC"/>
</dbReference>
<dbReference type="Pfam" id="PF00149">
    <property type="entry name" value="Metallophos"/>
    <property type="match status" value="1"/>
</dbReference>
<feature type="domain" description="Purple acid phosphatase C-terminal" evidence="15">
    <location>
        <begin position="385"/>
        <end position="443"/>
    </location>
</feature>
<evidence type="ECO:0000256" key="5">
    <source>
        <dbReference type="ARBA" id="ARBA00001973"/>
    </source>
</evidence>
<dbReference type="EC" id="3.1.3.2" evidence="13"/>
<dbReference type="Gene3D" id="2.60.40.380">
    <property type="entry name" value="Purple acid phosphatase-like, N-terminal"/>
    <property type="match status" value="1"/>
</dbReference>
<keyword evidence="9 13" id="KW-0378">Hydrolase</keyword>
<dbReference type="InterPro" id="IPR015914">
    <property type="entry name" value="PAPs_N"/>
</dbReference>
<reference evidence="17 18" key="1">
    <citation type="submission" date="2024-02" db="EMBL/GenBank/DDBJ databases">
        <authorList>
            <person name="Vignale AGUSTIN F."/>
            <person name="Sosa J E."/>
            <person name="Modenutti C."/>
        </authorList>
    </citation>
    <scope>NUCLEOTIDE SEQUENCE [LARGE SCALE GENOMIC DNA]</scope>
</reference>
<comment type="similarity">
    <text evidence="6 13">Belongs to the metallophosphoesterase superfamily. Purple acid phosphatase family.</text>
</comment>
<dbReference type="InterPro" id="IPR004843">
    <property type="entry name" value="Calcineurin-like_PHP"/>
</dbReference>
<feature type="domain" description="Purple acid phosphatase N-terminal" evidence="16">
    <location>
        <begin position="59"/>
        <end position="151"/>
    </location>
</feature>
<dbReference type="InterPro" id="IPR041792">
    <property type="entry name" value="MPP_PAP"/>
</dbReference>
<keyword evidence="11" id="KW-0408">Iron</keyword>
<evidence type="ECO:0000256" key="7">
    <source>
        <dbReference type="ARBA" id="ARBA00022723"/>
    </source>
</evidence>
<feature type="signal peptide" evidence="13">
    <location>
        <begin position="1"/>
        <end position="29"/>
    </location>
</feature>
<evidence type="ECO:0000256" key="13">
    <source>
        <dbReference type="RuleBase" id="RU361203"/>
    </source>
</evidence>
<dbReference type="PANTHER" id="PTHR22953">
    <property type="entry name" value="ACID PHOSPHATASE RELATED"/>
    <property type="match status" value="1"/>
</dbReference>
<comment type="cofactor">
    <cofactor evidence="4">
        <name>Fe cation</name>
        <dbReference type="ChEBI" id="CHEBI:24875"/>
    </cofactor>
</comment>
<name>A0ABC8SJK6_9AQUA</name>
<dbReference type="InterPro" id="IPR039331">
    <property type="entry name" value="PAPs-like"/>
</dbReference>
<evidence type="ECO:0000256" key="2">
    <source>
        <dbReference type="ARBA" id="ARBA00001936"/>
    </source>
</evidence>
<keyword evidence="8 13" id="KW-0732">Signal</keyword>
<evidence type="ECO:0000256" key="3">
    <source>
        <dbReference type="ARBA" id="ARBA00001947"/>
    </source>
</evidence>
<sequence>MLRKSSKLPAMGFITVLFLLLHSVGLCSGGATSQYVRKSEASIDMPLELFPPPSGYNAPEQVHITQGDHVGEGAIISWVTPLERHPNVVTYWEEGKINQKHKTHSITKSYRYYNYSSGFIHHATIKNLKCDTQYFYELGKHNAIRRFSFTTPPKVGPDVPYTFGIMGDLGQTYDSKATLDHYVSNPKGQAVLFLGDLSYADHYPFHDNTRWDSWGRFIEKSAAYQPWIWTAGNHELDFVPEIEEYTPFKPYMHRYHVPYRASQSTSPLWYSVKRASAYIIVLSSYSAYGKYTPQYTWLQQEFPKVNRAETPWLIVLVHSPWYNSNNHHFMEGESMRVMFEPWFVENKVDLVFAGHVHCYERSERISNVKYNITNGLSTPVKDPSAPVYLTIGDGGNSEGLADSFTYPQPSYSAYREASFGHATLEIKNRTHAYYAWHRNQDSNAVTADSIWFYNRYWYPNEESS</sequence>
<comment type="cofactor">
    <cofactor evidence="5">
        <name>Cu(2+)</name>
        <dbReference type="ChEBI" id="CHEBI:29036"/>
    </cofactor>
</comment>
<keyword evidence="12" id="KW-0325">Glycoprotein</keyword>
<organism evidence="17 18">
    <name type="scientific">Ilex paraguariensis</name>
    <name type="common">yerba mate</name>
    <dbReference type="NCBI Taxonomy" id="185542"/>
    <lineage>
        <taxon>Eukaryota</taxon>
        <taxon>Viridiplantae</taxon>
        <taxon>Streptophyta</taxon>
        <taxon>Embryophyta</taxon>
        <taxon>Tracheophyta</taxon>
        <taxon>Spermatophyta</taxon>
        <taxon>Magnoliopsida</taxon>
        <taxon>eudicotyledons</taxon>
        <taxon>Gunneridae</taxon>
        <taxon>Pentapetalae</taxon>
        <taxon>asterids</taxon>
        <taxon>campanulids</taxon>
        <taxon>Aquifoliales</taxon>
        <taxon>Aquifoliaceae</taxon>
        <taxon>Ilex</taxon>
    </lineage>
</organism>
<dbReference type="Pfam" id="PF16656">
    <property type="entry name" value="Pur_ac_phosph_N"/>
    <property type="match status" value="1"/>
</dbReference>
<evidence type="ECO:0000256" key="4">
    <source>
        <dbReference type="ARBA" id="ARBA00001962"/>
    </source>
</evidence>
<keyword evidence="10" id="KW-0862">Zinc</keyword>
<evidence type="ECO:0000313" key="17">
    <source>
        <dbReference type="EMBL" id="CAK9157082.1"/>
    </source>
</evidence>
<evidence type="ECO:0000256" key="8">
    <source>
        <dbReference type="ARBA" id="ARBA00022729"/>
    </source>
</evidence>
<proteinExistence type="inferred from homology"/>
<protein>
    <recommendedName>
        <fullName evidence="13">Purple acid phosphatase</fullName>
        <ecNumber evidence="13">3.1.3.2</ecNumber>
    </recommendedName>
</protein>
<dbReference type="Gene3D" id="3.60.21.10">
    <property type="match status" value="1"/>
</dbReference>
<dbReference type="FunFam" id="2.60.40.380:FF:000001">
    <property type="entry name" value="Fe(3+)-Zn(2+) purple acid phosphatase"/>
    <property type="match status" value="1"/>
</dbReference>
<comment type="catalytic activity">
    <reaction evidence="1 13">
        <text>a phosphate monoester + H2O = an alcohol + phosphate</text>
        <dbReference type="Rhea" id="RHEA:15017"/>
        <dbReference type="ChEBI" id="CHEBI:15377"/>
        <dbReference type="ChEBI" id="CHEBI:30879"/>
        <dbReference type="ChEBI" id="CHEBI:43474"/>
        <dbReference type="ChEBI" id="CHEBI:67140"/>
        <dbReference type="EC" id="3.1.3.2"/>
    </reaction>
</comment>
<dbReference type="AlphaFoldDB" id="A0ABC8SJK6"/>
<evidence type="ECO:0000256" key="12">
    <source>
        <dbReference type="ARBA" id="ARBA00023180"/>
    </source>
</evidence>
<dbReference type="InterPro" id="IPR008963">
    <property type="entry name" value="Purple_acid_Pase-like_N"/>
</dbReference>
<dbReference type="Pfam" id="PF14008">
    <property type="entry name" value="Metallophos_C"/>
    <property type="match status" value="1"/>
</dbReference>
<dbReference type="SUPFAM" id="SSF56300">
    <property type="entry name" value="Metallo-dependent phosphatases"/>
    <property type="match status" value="1"/>
</dbReference>
<comment type="cofactor">
    <cofactor evidence="3">
        <name>Zn(2+)</name>
        <dbReference type="ChEBI" id="CHEBI:29105"/>
    </cofactor>
</comment>
<dbReference type="FunFam" id="3.60.21.10:FF:000034">
    <property type="entry name" value="Fe(3+)-Zn(2+) purple acid phosphatase"/>
    <property type="match status" value="1"/>
</dbReference>
<accession>A0ABC8SJK6</accession>
<gene>
    <name evidence="17" type="ORF">ILEXP_LOCUS25636</name>
</gene>
<dbReference type="InterPro" id="IPR025733">
    <property type="entry name" value="PAPs_C"/>
</dbReference>